<dbReference type="PANTHER" id="PTHR35861">
    <property type="match status" value="1"/>
</dbReference>
<organism evidence="3 4">
    <name type="scientific">Echinicola arenosa</name>
    <dbReference type="NCBI Taxonomy" id="2774144"/>
    <lineage>
        <taxon>Bacteria</taxon>
        <taxon>Pseudomonadati</taxon>
        <taxon>Bacteroidota</taxon>
        <taxon>Cytophagia</taxon>
        <taxon>Cytophagales</taxon>
        <taxon>Cyclobacteriaceae</taxon>
        <taxon>Echinicola</taxon>
    </lineage>
</organism>
<proteinExistence type="inferred from homology"/>
<protein>
    <submittedName>
        <fullName evidence="3">Phage tail sheath family protein</fullName>
    </submittedName>
</protein>
<comment type="similarity">
    <text evidence="1">Belongs to the myoviridae tail sheath protein family.</text>
</comment>
<dbReference type="PANTHER" id="PTHR35861:SF1">
    <property type="entry name" value="PHAGE TAIL SHEATH PROTEIN"/>
    <property type="match status" value="1"/>
</dbReference>
<dbReference type="InterPro" id="IPR052042">
    <property type="entry name" value="Tail_sheath_structural"/>
</dbReference>
<sequence>MATSYKTPGVYVEEISIFPPSVAQVETAIPAFIGYTKMAKETISDDLLNVPTKISSVLEFVQYYGGAPDIDITSIELDASNQVTSILMDDKYYMYECIRMFYANGGGDCYITAVGKYGETPQNGDGITAGFIKGLNEIKKVDEPTILLAPDAVLMSQSNMNSLHQAMLAQCNELKDRFSIFDLKENTGSHDDAADNFRNGIGINYLKYGAAYSPWLKANLPRAVNYKDIKDNLVSGGGSVDLADLVADPEGKDLANRLDNLVDDQLAITAEKESLHAGFNSYESKYESLSTTLSTNPSKANLEALLNYYVQCIDFVRDTIEVGTDVSISLSDVSTPAGDTEYLFDYLVSKLTGSLDTTITALQDIYADSADAGSTLTAPPLNLPAPSPTGVDYTTGGTANGDYFTTGSTNIESITPNISDFIGLWTNIKSAMDLIVTSADNYVSTLQESAVEAIPPLKNIIRAISNELLTLPPSGTMAGVYARVDNDRGVWKAPANVSLNNVVGVKTLIDNKKQEGFNVDVVAGKSINIIRPFTGKGILVWGARTLAGNDNEWRYVSVRRFFNMVEESVKKTTEQFVFESNDANTWVKVRAMIENFLILQWRAGALQGAKPEQAFFVRVGLGQTMTALDILEGRMNVEIGMAVVRPAEFIILKFSHKMPEA</sequence>
<comment type="caution">
    <text evidence="3">The sequence shown here is derived from an EMBL/GenBank/DDBJ whole genome shotgun (WGS) entry which is preliminary data.</text>
</comment>
<keyword evidence="4" id="KW-1185">Reference proteome</keyword>
<dbReference type="Gene3D" id="3.40.50.11780">
    <property type="match status" value="2"/>
</dbReference>
<dbReference type="RefSeq" id="WP_192010157.1">
    <property type="nucleotide sequence ID" value="NZ_JACYTQ010000003.1"/>
</dbReference>
<evidence type="ECO:0000259" key="2">
    <source>
        <dbReference type="Pfam" id="PF17482"/>
    </source>
</evidence>
<dbReference type="InterPro" id="IPR020287">
    <property type="entry name" value="Tail_sheath_C"/>
</dbReference>
<evidence type="ECO:0000313" key="3">
    <source>
        <dbReference type="EMBL" id="MBD8489275.1"/>
    </source>
</evidence>
<reference evidence="3 4" key="1">
    <citation type="submission" date="2020-09" db="EMBL/GenBank/DDBJ databases">
        <title>Echinicola sp. CAU 1574 isolated from sand of Sido Beach.</title>
        <authorList>
            <person name="Kim W."/>
        </authorList>
    </citation>
    <scope>NUCLEOTIDE SEQUENCE [LARGE SCALE GENOMIC DNA]</scope>
    <source>
        <strain evidence="3 4">CAU 1574</strain>
    </source>
</reference>
<dbReference type="Proteomes" id="UP000647133">
    <property type="component" value="Unassembled WGS sequence"/>
</dbReference>
<evidence type="ECO:0000256" key="1">
    <source>
        <dbReference type="ARBA" id="ARBA00008005"/>
    </source>
</evidence>
<evidence type="ECO:0000313" key="4">
    <source>
        <dbReference type="Proteomes" id="UP000647133"/>
    </source>
</evidence>
<dbReference type="Pfam" id="PF17482">
    <property type="entry name" value="Phage_sheath_1C"/>
    <property type="match status" value="1"/>
</dbReference>
<name>A0ABR9AMZ8_9BACT</name>
<accession>A0ABR9AMZ8</accession>
<feature type="domain" description="Tail sheath protein C-terminal" evidence="2">
    <location>
        <begin position="550"/>
        <end position="654"/>
    </location>
</feature>
<gene>
    <name evidence="3" type="ORF">IFO69_11010</name>
</gene>
<dbReference type="EMBL" id="JACYTQ010000003">
    <property type="protein sequence ID" value="MBD8489275.1"/>
    <property type="molecule type" value="Genomic_DNA"/>
</dbReference>